<dbReference type="EMBL" id="FOQK01000003">
    <property type="protein sequence ID" value="SFH73284.1"/>
    <property type="molecule type" value="Genomic_DNA"/>
</dbReference>
<feature type="domain" description="NAD-dependent epimerase/dehydratase" evidence="2">
    <location>
        <begin position="108"/>
        <end position="193"/>
    </location>
</feature>
<evidence type="ECO:0000259" key="2">
    <source>
        <dbReference type="Pfam" id="PF01370"/>
    </source>
</evidence>
<keyword evidence="1" id="KW-0472">Membrane</keyword>
<dbReference type="RefSeq" id="WP_075442190.1">
    <property type="nucleotide sequence ID" value="NZ_FOQK01000003.1"/>
</dbReference>
<evidence type="ECO:0000313" key="4">
    <source>
        <dbReference type="Proteomes" id="UP000183639"/>
    </source>
</evidence>
<dbReference type="InterPro" id="IPR036291">
    <property type="entry name" value="NAD(P)-bd_dom_sf"/>
</dbReference>
<reference evidence="3 4" key="1">
    <citation type="submission" date="2016-10" db="EMBL/GenBank/DDBJ databases">
        <authorList>
            <person name="de Groot N.N."/>
        </authorList>
    </citation>
    <scope>NUCLEOTIDE SEQUENCE [LARGE SCALE GENOMIC DNA]</scope>
    <source>
        <strain evidence="3 4">Z108</strain>
    </source>
</reference>
<gene>
    <name evidence="3" type="ORF">SAMN04487861_103107</name>
</gene>
<keyword evidence="1" id="KW-1133">Transmembrane helix</keyword>
<feature type="transmembrane region" description="Helical" evidence="1">
    <location>
        <begin position="296"/>
        <end position="315"/>
    </location>
</feature>
<evidence type="ECO:0000256" key="1">
    <source>
        <dbReference type="SAM" id="Phobius"/>
    </source>
</evidence>
<feature type="transmembrane region" description="Helical" evidence="1">
    <location>
        <begin position="372"/>
        <end position="395"/>
    </location>
</feature>
<keyword evidence="1" id="KW-0812">Transmembrane</keyword>
<dbReference type="OrthoDB" id="9771073at2"/>
<dbReference type="InterPro" id="IPR001509">
    <property type="entry name" value="Epimerase_deHydtase"/>
</dbReference>
<dbReference type="InterPro" id="IPR029016">
    <property type="entry name" value="GAF-like_dom_sf"/>
</dbReference>
<organism evidence="3 4">
    <name type="scientific">Selenomonas ruminantium</name>
    <dbReference type="NCBI Taxonomy" id="971"/>
    <lineage>
        <taxon>Bacteria</taxon>
        <taxon>Bacillati</taxon>
        <taxon>Bacillota</taxon>
        <taxon>Negativicutes</taxon>
        <taxon>Selenomonadales</taxon>
        <taxon>Selenomonadaceae</taxon>
        <taxon>Selenomonas</taxon>
    </lineage>
</organism>
<name>A0A1I3CFE4_SELRU</name>
<dbReference type="Proteomes" id="UP000183639">
    <property type="component" value="Unassembled WGS sequence"/>
</dbReference>
<accession>A0A1I3CFE4</accession>
<evidence type="ECO:0000313" key="3">
    <source>
        <dbReference type="EMBL" id="SFH73284.1"/>
    </source>
</evidence>
<dbReference type="Gene3D" id="3.40.50.720">
    <property type="entry name" value="NAD(P)-binding Rossmann-like Domain"/>
    <property type="match status" value="1"/>
</dbReference>
<dbReference type="SUPFAM" id="SSF55781">
    <property type="entry name" value="GAF domain-like"/>
    <property type="match status" value="1"/>
</dbReference>
<protein>
    <recommendedName>
        <fullName evidence="2">NAD-dependent epimerase/dehydratase domain-containing protein</fullName>
    </recommendedName>
</protein>
<proteinExistence type="predicted"/>
<dbReference type="AlphaFoldDB" id="A0A1I3CFE4"/>
<sequence length="696" mass="78077">MAADRKDIRKKIVFAGQGLFWQTELRQVFTKEGWQTFVWEADKPASEEVIKIHNIPVLVYALDVALTGEPGIKALQDFLHVLQAGWQAGVTQVYLVSSTLAEPLAEGQRPLSEVAAMAERMGRGWADVTGCGFAIVRLPEVYGPGCRKQDGFLSRALYSLAQGGVVTSRRPGKRAFLYREDAVYGLYRAVARRYTGGTISLAAGEAVRWEELPQLVRQATGKACPLAIDADSAEDYAMGGMAEQKAASELGWRPKYPLAEGLQLTWQYVQAAAADQQRELANTGRRLQWQQRLRRAIPLAENLAGFALMGAVMAFQQGQPVNPIVPFDMNFVYIGAMGLLYGKQQALLAMALSSVLLLGAMLHQGSTLVGLFYVPAMLLHLITYLLVAVLTGYVADSRRYEREAAHWQAAQHEERLAVLKRLYDENMEVKNHLYHQIVNSDDSIGRLYRIIRNLDSVEPENIFTQAAAVTAQVLDVRDIAVYVVGNDQRYLRQKVRLGRLANQLPRSLRVADCRYLQSVLHEKAVYINRELAADAPDMAAPIIHQGRVIAVVEVFGMRFEQWSLHQQNLLSITVRLISSSMGRAYQYESEIQARRYWGNTRILQAKEFDKIIAELKARRQLQGDLPLAMLRVDMTGLDYQELDSRLSGAIRNEDFVGLRADRVYVLLPDADEEVTAMVQRRLQKRGLQTQVDEGIV</sequence>
<dbReference type="SUPFAM" id="SSF51735">
    <property type="entry name" value="NAD(P)-binding Rossmann-fold domains"/>
    <property type="match status" value="1"/>
</dbReference>
<dbReference type="Gene3D" id="3.30.450.40">
    <property type="match status" value="1"/>
</dbReference>
<dbReference type="Pfam" id="PF01370">
    <property type="entry name" value="Epimerase"/>
    <property type="match status" value="1"/>
</dbReference>